<gene>
    <name evidence="10" type="ordered locus">Fraau_2153</name>
</gene>
<dbReference type="SMART" id="SM00382">
    <property type="entry name" value="AAA"/>
    <property type="match status" value="1"/>
</dbReference>
<dbReference type="HOGENOM" id="CLU_000604_1_22_6"/>
<dbReference type="eggNOG" id="COG4525">
    <property type="taxonomic scope" value="Bacteria"/>
</dbReference>
<dbReference type="GO" id="GO:0005524">
    <property type="term" value="F:ATP binding"/>
    <property type="evidence" value="ECO:0007669"/>
    <property type="project" value="UniProtKB-KW"/>
</dbReference>
<evidence type="ECO:0000256" key="4">
    <source>
        <dbReference type="ARBA" id="ARBA00022519"/>
    </source>
</evidence>
<feature type="domain" description="ABC transporter" evidence="9">
    <location>
        <begin position="4"/>
        <end position="235"/>
    </location>
</feature>
<evidence type="ECO:0000259" key="9">
    <source>
        <dbReference type="PROSITE" id="PS50893"/>
    </source>
</evidence>
<dbReference type="Proteomes" id="UP000005234">
    <property type="component" value="Chromosome"/>
</dbReference>
<keyword evidence="7" id="KW-1278">Translocase</keyword>
<evidence type="ECO:0000256" key="1">
    <source>
        <dbReference type="ARBA" id="ARBA00005417"/>
    </source>
</evidence>
<dbReference type="InterPro" id="IPR027417">
    <property type="entry name" value="P-loop_NTPase"/>
</dbReference>
<dbReference type="OrthoDB" id="9802264at2"/>
<dbReference type="Gene3D" id="3.40.50.300">
    <property type="entry name" value="P-loop containing nucleotide triphosphate hydrolases"/>
    <property type="match status" value="1"/>
</dbReference>
<keyword evidence="6" id="KW-0067">ATP-binding</keyword>
<reference evidence="10" key="1">
    <citation type="submission" date="2012-02" db="EMBL/GenBank/DDBJ databases">
        <title>The complete genome of Frateuria aurantia DSM 6220.</title>
        <authorList>
            <consortium name="US DOE Joint Genome Institute (JGI-PGF)"/>
            <person name="Lucas S."/>
            <person name="Copeland A."/>
            <person name="Lapidus A."/>
            <person name="Glavina del Rio T."/>
            <person name="Dalin E."/>
            <person name="Tice H."/>
            <person name="Bruce D."/>
            <person name="Goodwin L."/>
            <person name="Pitluck S."/>
            <person name="Peters L."/>
            <person name="Ovchinnikova G."/>
            <person name="Teshima H."/>
            <person name="Kyrpides N."/>
            <person name="Mavromatis K."/>
            <person name="Ivanova N."/>
            <person name="Brettin T."/>
            <person name="Detter J.C."/>
            <person name="Han C."/>
            <person name="Larimer F."/>
            <person name="Land M."/>
            <person name="Hauser L."/>
            <person name="Markowitz V."/>
            <person name="Cheng J.-F."/>
            <person name="Hugenholtz P."/>
            <person name="Woyke T."/>
            <person name="Wu D."/>
            <person name="Brambilla E."/>
            <person name="Klenk H.-P."/>
            <person name="Eisen J.A."/>
        </authorList>
    </citation>
    <scope>NUCLEOTIDE SEQUENCE</scope>
    <source>
        <strain evidence="10">DSM 6220</strain>
    </source>
</reference>
<dbReference type="PANTHER" id="PTHR42788">
    <property type="entry name" value="TAURINE IMPORT ATP-BINDING PROTEIN-RELATED"/>
    <property type="match status" value="1"/>
</dbReference>
<evidence type="ECO:0000256" key="8">
    <source>
        <dbReference type="ARBA" id="ARBA00023136"/>
    </source>
</evidence>
<keyword evidence="5" id="KW-0547">Nucleotide-binding</keyword>
<keyword evidence="3" id="KW-1003">Cell membrane</keyword>
<comment type="similarity">
    <text evidence="1">Belongs to the ABC transporter superfamily.</text>
</comment>
<dbReference type="Pfam" id="PF00005">
    <property type="entry name" value="ABC_tran"/>
    <property type="match status" value="1"/>
</dbReference>
<dbReference type="PANTHER" id="PTHR42788:SF18">
    <property type="entry name" value="TAURINE IMPORT ATP-BINDING PROTEIN TAUB"/>
    <property type="match status" value="1"/>
</dbReference>
<keyword evidence="2" id="KW-0813">Transport</keyword>
<evidence type="ECO:0000256" key="7">
    <source>
        <dbReference type="ARBA" id="ARBA00022967"/>
    </source>
</evidence>
<sequence>MSQLTARDLHLAYGPAAQRQPVLQNLDLSLGPDEILVLLGPSGCGKTSLLHVLAGLQAPDAGEIRIDGQATTTSDGRRGVVFQEHALLPWLNAADNLTLGLRLRGLGRHQRRQAAEDWLARIGMADLGRRRIDALSGGQRQRLGLARALATEPDFLLLDEPFAALDAITRERMQVLLLDLARRSHQGLLLITHSVEEALFLASELWLLEGPPLLVRRRMSLDFSQRHVAGEPVRDIVTDPRFQALSQELLQAMPAPSGRSSGRAA</sequence>
<dbReference type="InterPro" id="IPR003593">
    <property type="entry name" value="AAA+_ATPase"/>
</dbReference>
<keyword evidence="8" id="KW-0472">Membrane</keyword>
<evidence type="ECO:0000256" key="2">
    <source>
        <dbReference type="ARBA" id="ARBA00022448"/>
    </source>
</evidence>
<proteinExistence type="inferred from homology"/>
<dbReference type="InterPro" id="IPR003439">
    <property type="entry name" value="ABC_transporter-like_ATP-bd"/>
</dbReference>
<dbReference type="EMBL" id="CP003350">
    <property type="protein sequence ID" value="AFC86535.1"/>
    <property type="molecule type" value="Genomic_DNA"/>
</dbReference>
<dbReference type="SUPFAM" id="SSF52540">
    <property type="entry name" value="P-loop containing nucleoside triphosphate hydrolases"/>
    <property type="match status" value="1"/>
</dbReference>
<dbReference type="InterPro" id="IPR050166">
    <property type="entry name" value="ABC_transporter_ATP-bind"/>
</dbReference>
<dbReference type="RefSeq" id="WP_014403538.1">
    <property type="nucleotide sequence ID" value="NC_017033.1"/>
</dbReference>
<dbReference type="GO" id="GO:0016887">
    <property type="term" value="F:ATP hydrolysis activity"/>
    <property type="evidence" value="ECO:0007669"/>
    <property type="project" value="InterPro"/>
</dbReference>
<dbReference type="InterPro" id="IPR017871">
    <property type="entry name" value="ABC_transporter-like_CS"/>
</dbReference>
<accession>H8L459</accession>
<keyword evidence="11" id="KW-1185">Reference proteome</keyword>
<evidence type="ECO:0000313" key="11">
    <source>
        <dbReference type="Proteomes" id="UP000005234"/>
    </source>
</evidence>
<keyword evidence="4" id="KW-0997">Cell inner membrane</keyword>
<dbReference type="AlphaFoldDB" id="H8L459"/>
<organism evidence="10 11">
    <name type="scientific">Frateuria aurantia (strain ATCC 33424 / DSM 6220 / KCTC 2777 / LMG 1558 / NBRC 3245 / NCIMB 13370)</name>
    <name type="common">Acetobacter aurantius</name>
    <dbReference type="NCBI Taxonomy" id="767434"/>
    <lineage>
        <taxon>Bacteria</taxon>
        <taxon>Pseudomonadati</taxon>
        <taxon>Pseudomonadota</taxon>
        <taxon>Gammaproteobacteria</taxon>
        <taxon>Lysobacterales</taxon>
        <taxon>Rhodanobacteraceae</taxon>
        <taxon>Frateuria</taxon>
    </lineage>
</organism>
<dbReference type="KEGG" id="fau:Fraau_2153"/>
<protein>
    <submittedName>
        <fullName evidence="10">ABC-type taurine transport system, ATPase component</fullName>
    </submittedName>
</protein>
<evidence type="ECO:0000256" key="6">
    <source>
        <dbReference type="ARBA" id="ARBA00022840"/>
    </source>
</evidence>
<evidence type="ECO:0000313" key="10">
    <source>
        <dbReference type="EMBL" id="AFC86535.1"/>
    </source>
</evidence>
<name>H8L459_FRAAD</name>
<dbReference type="PROSITE" id="PS00211">
    <property type="entry name" value="ABC_TRANSPORTER_1"/>
    <property type="match status" value="1"/>
</dbReference>
<dbReference type="PROSITE" id="PS50893">
    <property type="entry name" value="ABC_TRANSPORTER_2"/>
    <property type="match status" value="1"/>
</dbReference>
<evidence type="ECO:0000256" key="5">
    <source>
        <dbReference type="ARBA" id="ARBA00022741"/>
    </source>
</evidence>
<evidence type="ECO:0000256" key="3">
    <source>
        <dbReference type="ARBA" id="ARBA00022475"/>
    </source>
</evidence>
<dbReference type="STRING" id="767434.Fraau_2153"/>